<evidence type="ECO:0000313" key="4">
    <source>
        <dbReference type="EMBL" id="KAG5286359.1"/>
    </source>
</evidence>
<gene>
    <name evidence="4" type="ORF">AALO_G00013950</name>
</gene>
<dbReference type="Pfam" id="PF02893">
    <property type="entry name" value="GRAM"/>
    <property type="match status" value="1"/>
</dbReference>
<name>A0AAV6HJ06_9TELE</name>
<feature type="region of interest" description="Disordered" evidence="1">
    <location>
        <begin position="220"/>
        <end position="275"/>
    </location>
</feature>
<dbReference type="Proteomes" id="UP000823561">
    <property type="component" value="Chromosome 1"/>
</dbReference>
<feature type="transmembrane region" description="Helical" evidence="2">
    <location>
        <begin position="308"/>
        <end position="328"/>
    </location>
</feature>
<organism evidence="4 5">
    <name type="scientific">Alosa alosa</name>
    <name type="common">allis shad</name>
    <dbReference type="NCBI Taxonomy" id="278164"/>
    <lineage>
        <taxon>Eukaryota</taxon>
        <taxon>Metazoa</taxon>
        <taxon>Chordata</taxon>
        <taxon>Craniata</taxon>
        <taxon>Vertebrata</taxon>
        <taxon>Euteleostomi</taxon>
        <taxon>Actinopterygii</taxon>
        <taxon>Neopterygii</taxon>
        <taxon>Teleostei</taxon>
        <taxon>Clupei</taxon>
        <taxon>Clupeiformes</taxon>
        <taxon>Clupeoidei</taxon>
        <taxon>Clupeidae</taxon>
        <taxon>Alosa</taxon>
    </lineage>
</organism>
<proteinExistence type="predicted"/>
<dbReference type="Gene3D" id="2.30.29.30">
    <property type="entry name" value="Pleckstrin-homology domain (PH domain)/Phosphotyrosine-binding domain (PTB)"/>
    <property type="match status" value="1"/>
</dbReference>
<protein>
    <recommendedName>
        <fullName evidence="3">GRAM domain-containing protein</fullName>
    </recommendedName>
</protein>
<keyword evidence="2" id="KW-0812">Transmembrane</keyword>
<dbReference type="InterPro" id="IPR052633">
    <property type="entry name" value="GRAM_domain_protein_2B"/>
</dbReference>
<reference evidence="4 5" key="1">
    <citation type="submission" date="2020-10" db="EMBL/GenBank/DDBJ databases">
        <title>Chromosome-scale genome assembly of the Allis shad, Alosa alosa.</title>
        <authorList>
            <person name="Margot Z."/>
            <person name="Christophe K."/>
            <person name="Cabau C."/>
            <person name="Louis A."/>
            <person name="Berthelot C."/>
            <person name="Parey E."/>
            <person name="Roest Crollius H."/>
            <person name="Montfort J."/>
            <person name="Robinson-Rechavi M."/>
            <person name="Bucao C."/>
            <person name="Bouchez O."/>
            <person name="Gislard M."/>
            <person name="Lluch J."/>
            <person name="Milhes M."/>
            <person name="Lampietro C."/>
            <person name="Lopez Roques C."/>
            <person name="Donnadieu C."/>
            <person name="Braasch I."/>
            <person name="Desvignes T."/>
            <person name="Postlethwait J."/>
            <person name="Bobe J."/>
            <person name="Guiguen Y."/>
        </authorList>
    </citation>
    <scope>NUCLEOTIDE SEQUENCE [LARGE SCALE GENOMIC DNA]</scope>
    <source>
        <strain evidence="4">M-15738</strain>
        <tissue evidence="4">Blood</tissue>
    </source>
</reference>
<dbReference type="CDD" id="cd13220">
    <property type="entry name" value="PH-GRAM_GRAMDC"/>
    <property type="match status" value="1"/>
</dbReference>
<feature type="compositionally biased region" description="Polar residues" evidence="1">
    <location>
        <begin position="222"/>
        <end position="234"/>
    </location>
</feature>
<dbReference type="InterPro" id="IPR011993">
    <property type="entry name" value="PH-like_dom_sf"/>
</dbReference>
<keyword evidence="2" id="KW-0472">Membrane</keyword>
<keyword evidence="2" id="KW-1133">Transmembrane helix</keyword>
<dbReference type="PANTHER" id="PTHR46645:SF1">
    <property type="entry name" value="GRAM DOMAIN-CONTAINING PROTEIN"/>
    <property type="match status" value="1"/>
</dbReference>
<evidence type="ECO:0000256" key="2">
    <source>
        <dbReference type="SAM" id="Phobius"/>
    </source>
</evidence>
<dbReference type="AlphaFoldDB" id="A0AAV6HJ06"/>
<dbReference type="SMART" id="SM00568">
    <property type="entry name" value="GRAM"/>
    <property type="match status" value="1"/>
</dbReference>
<dbReference type="EMBL" id="JADWDJ010000001">
    <property type="protein sequence ID" value="KAG5286359.1"/>
    <property type="molecule type" value="Genomic_DNA"/>
</dbReference>
<keyword evidence="5" id="KW-1185">Reference proteome</keyword>
<feature type="domain" description="GRAM" evidence="3">
    <location>
        <begin position="90"/>
        <end position="157"/>
    </location>
</feature>
<feature type="compositionally biased region" description="Low complexity" evidence="1">
    <location>
        <begin position="254"/>
        <end position="269"/>
    </location>
</feature>
<dbReference type="InterPro" id="IPR004182">
    <property type="entry name" value="GRAM"/>
</dbReference>
<evidence type="ECO:0000259" key="3">
    <source>
        <dbReference type="SMART" id="SM00568"/>
    </source>
</evidence>
<comment type="caution">
    <text evidence="4">The sequence shown here is derived from an EMBL/GenBank/DDBJ whole genome shotgun (WGS) entry which is preliminary data.</text>
</comment>
<accession>A0AAV6HJ06</accession>
<evidence type="ECO:0000313" key="5">
    <source>
        <dbReference type="Proteomes" id="UP000823561"/>
    </source>
</evidence>
<dbReference type="PANTHER" id="PTHR46645">
    <property type="entry name" value="GRAM DOMAIN-CONTAINING PROTEIN 2B-RELATED"/>
    <property type="match status" value="1"/>
</dbReference>
<evidence type="ECO:0000256" key="1">
    <source>
        <dbReference type="SAM" id="MobiDB-lite"/>
    </source>
</evidence>
<sequence>MKRQDRRFSLDSLEYSVGGLENGGLLGKGPRGSRYRRASDTMKSASLEDAQLQFLDLNRSLNLRQQTIEEERLDQVDGSITRHTFMNHNKTFHKIFPDIPEEEDLTHAFTCSLQKEVLYHGKLYVSRQHICFYSSVLLKVTKVIIEVESIQTVRKKNTVKVLPNALSIITNNGDKYLFVSLRNRHLCYELLLSVCPHLQVDNGMSSPQISQDSIDREIDMMSSHSSQDGSVSRRTSVDDPLPHDSPYPDLAKQSSELARTSSSRTSSLSKDGYSTEDENAAGRSWMSFGWEKVKPFVFVGESRNVSSLLLIYVLLLVLLLLSSSYIGLRLVALEEQLSALSSLQEEYKET</sequence>